<organism evidence="2 3">
    <name type="scientific">Candidatus Fischerbacteria bacterium RBG_13_37_8</name>
    <dbReference type="NCBI Taxonomy" id="1817863"/>
    <lineage>
        <taxon>Bacteria</taxon>
        <taxon>Candidatus Fischeribacteriota</taxon>
    </lineage>
</organism>
<name>A0A1F5VQX5_9BACT</name>
<protein>
    <recommendedName>
        <fullName evidence="4">Flagellar biosynthetic protein FlhB</fullName>
    </recommendedName>
</protein>
<dbReference type="STRING" id="1817863.A2Y62_04650"/>
<reference evidence="2 3" key="1">
    <citation type="journal article" date="2016" name="Nat. Commun.">
        <title>Thousands of microbial genomes shed light on interconnected biogeochemical processes in an aquifer system.</title>
        <authorList>
            <person name="Anantharaman K."/>
            <person name="Brown C.T."/>
            <person name="Hug L.A."/>
            <person name="Sharon I."/>
            <person name="Castelle C.J."/>
            <person name="Probst A.J."/>
            <person name="Thomas B.C."/>
            <person name="Singh A."/>
            <person name="Wilkins M.J."/>
            <person name="Karaoz U."/>
            <person name="Brodie E.L."/>
            <person name="Williams K.H."/>
            <person name="Hubbard S.S."/>
            <person name="Banfield J.F."/>
        </authorList>
    </citation>
    <scope>NUCLEOTIDE SEQUENCE [LARGE SCALE GENOMIC DNA]</scope>
</reference>
<dbReference type="Gene3D" id="6.10.250.2080">
    <property type="match status" value="1"/>
</dbReference>
<dbReference type="GO" id="GO:0009306">
    <property type="term" value="P:protein secretion"/>
    <property type="evidence" value="ECO:0007669"/>
    <property type="project" value="InterPro"/>
</dbReference>
<dbReference type="InterPro" id="IPR006135">
    <property type="entry name" value="T3SS_substrate_exporter"/>
</dbReference>
<gene>
    <name evidence="2" type="ORF">A2Y62_04650</name>
</gene>
<feature type="transmembrane region" description="Helical" evidence="1">
    <location>
        <begin position="191"/>
        <end position="209"/>
    </location>
</feature>
<evidence type="ECO:0000256" key="1">
    <source>
        <dbReference type="SAM" id="Phobius"/>
    </source>
</evidence>
<dbReference type="Proteomes" id="UP000178943">
    <property type="component" value="Unassembled WGS sequence"/>
</dbReference>
<dbReference type="AlphaFoldDB" id="A0A1F5VQX5"/>
<keyword evidence="1" id="KW-0812">Transmembrane</keyword>
<evidence type="ECO:0000313" key="3">
    <source>
        <dbReference type="Proteomes" id="UP000178943"/>
    </source>
</evidence>
<evidence type="ECO:0000313" key="2">
    <source>
        <dbReference type="EMBL" id="OGF65773.1"/>
    </source>
</evidence>
<feature type="transmembrane region" description="Helical" evidence="1">
    <location>
        <begin position="94"/>
        <end position="120"/>
    </location>
</feature>
<dbReference type="PANTHER" id="PTHR30531:SF12">
    <property type="entry name" value="FLAGELLAR BIOSYNTHETIC PROTEIN FLHB"/>
    <property type="match status" value="1"/>
</dbReference>
<dbReference type="Pfam" id="PF01312">
    <property type="entry name" value="Bac_export_2"/>
    <property type="match status" value="1"/>
</dbReference>
<sequence length="347" mass="40021">MEQAREKTEQPTAKRLREARKQGRIFSSKDLTVAALLLAFLITLLLFHEHTTRELLLFFKYSFVEALKEDFTATFISHYMKQLIRLVVVISCPFWISLMLIAIVVILLQTGPVITFRLILPKLERLNFIHGIKRMISWKAMVEVVKSLLKIALCYVVFILIMKRYMKEIISAIHTNERTVAMLIGKTAVGVLWRIIMIAGLIALFDYFYQGRLYRKELKMTREEVKQEHKQTEGDPYLKAKRKHQHEEIALHAMLEEVRNADAVIANPKEIAVALQYDYRSMHAPRVIAKGEAAIAQKIKERANEHGIPVMENVILAHALIKIKTGCEIPEELYEAVAEVFAVLLNE</sequence>
<dbReference type="GO" id="GO:0005886">
    <property type="term" value="C:plasma membrane"/>
    <property type="evidence" value="ECO:0007669"/>
    <property type="project" value="TreeGrafter"/>
</dbReference>
<dbReference type="InterPro" id="IPR029025">
    <property type="entry name" value="T3SS_substrate_exporter_C"/>
</dbReference>
<dbReference type="PANTHER" id="PTHR30531">
    <property type="entry name" value="FLAGELLAR BIOSYNTHETIC PROTEIN FLHB"/>
    <property type="match status" value="1"/>
</dbReference>
<accession>A0A1F5VQX5</accession>
<proteinExistence type="predicted"/>
<feature type="transmembrane region" description="Helical" evidence="1">
    <location>
        <begin position="31"/>
        <end position="48"/>
    </location>
</feature>
<keyword evidence="1" id="KW-1133">Transmembrane helix</keyword>
<keyword evidence="1" id="KW-0472">Membrane</keyword>
<dbReference type="EMBL" id="MFGW01000104">
    <property type="protein sequence ID" value="OGF65773.1"/>
    <property type="molecule type" value="Genomic_DNA"/>
</dbReference>
<feature type="transmembrane region" description="Helical" evidence="1">
    <location>
        <begin position="140"/>
        <end position="161"/>
    </location>
</feature>
<dbReference type="Gene3D" id="3.40.1690.10">
    <property type="entry name" value="secretion proteins EscU"/>
    <property type="match status" value="1"/>
</dbReference>
<dbReference type="PRINTS" id="PR00950">
    <property type="entry name" value="TYPE3IMSPROT"/>
</dbReference>
<dbReference type="SUPFAM" id="SSF160544">
    <property type="entry name" value="EscU C-terminal domain-like"/>
    <property type="match status" value="1"/>
</dbReference>
<comment type="caution">
    <text evidence="2">The sequence shown here is derived from an EMBL/GenBank/DDBJ whole genome shotgun (WGS) entry which is preliminary data.</text>
</comment>
<evidence type="ECO:0008006" key="4">
    <source>
        <dbReference type="Google" id="ProtNLM"/>
    </source>
</evidence>